<comment type="caution">
    <text evidence="1">The sequence shown here is derived from an EMBL/GenBank/DDBJ whole genome shotgun (WGS) entry which is preliminary data.</text>
</comment>
<evidence type="ECO:0000313" key="1">
    <source>
        <dbReference type="EMBL" id="KAL2535629.1"/>
    </source>
</evidence>
<dbReference type="Proteomes" id="UP001604277">
    <property type="component" value="Unassembled WGS sequence"/>
</dbReference>
<name>A0ABD1VE57_9LAMI</name>
<evidence type="ECO:0000313" key="2">
    <source>
        <dbReference type="Proteomes" id="UP001604277"/>
    </source>
</evidence>
<dbReference type="EMBL" id="JBFOLJ010000005">
    <property type="protein sequence ID" value="KAL2535629.1"/>
    <property type="molecule type" value="Genomic_DNA"/>
</dbReference>
<proteinExistence type="predicted"/>
<organism evidence="1 2">
    <name type="scientific">Forsythia ovata</name>
    <dbReference type="NCBI Taxonomy" id="205694"/>
    <lineage>
        <taxon>Eukaryota</taxon>
        <taxon>Viridiplantae</taxon>
        <taxon>Streptophyta</taxon>
        <taxon>Embryophyta</taxon>
        <taxon>Tracheophyta</taxon>
        <taxon>Spermatophyta</taxon>
        <taxon>Magnoliopsida</taxon>
        <taxon>eudicotyledons</taxon>
        <taxon>Gunneridae</taxon>
        <taxon>Pentapetalae</taxon>
        <taxon>asterids</taxon>
        <taxon>lamiids</taxon>
        <taxon>Lamiales</taxon>
        <taxon>Oleaceae</taxon>
        <taxon>Forsythieae</taxon>
        <taxon>Forsythia</taxon>
    </lineage>
</organism>
<protein>
    <submittedName>
        <fullName evidence="1">Uncharacterized protein</fullName>
    </submittedName>
</protein>
<accession>A0ABD1VE57</accession>
<dbReference type="AlphaFoldDB" id="A0ABD1VE57"/>
<sequence length="105" mass="11926">MIIAATINHTANEKCNNSWWPCRCAQKVRNRRMLSSILVTTPYAKSEPVNGNKEELETLASDEISSEEIFTMELHLLQNSGMVPKSLKLLMFQYFCAALSDDLED</sequence>
<reference evidence="2" key="1">
    <citation type="submission" date="2024-07" db="EMBL/GenBank/DDBJ databases">
        <title>Two chromosome-level genome assemblies of Korean endemic species Abeliophyllum distichum and Forsythia ovata (Oleaceae).</title>
        <authorList>
            <person name="Jang H."/>
        </authorList>
    </citation>
    <scope>NUCLEOTIDE SEQUENCE [LARGE SCALE GENOMIC DNA]</scope>
</reference>
<keyword evidence="2" id="KW-1185">Reference proteome</keyword>
<gene>
    <name evidence="1" type="ORF">Fot_17020</name>
</gene>